<sequence length="132" mass="14691">MFVSKNWDFNGIDIDWKPPDNEDGAASMVLLLEDMGAELYTVSSDDHLGLSIVALGELEHPDKLPEVTGNLDRIDLMACDCAEPWSFEARRGSNPNPSVEDLDSRQLDIDETVHAYPEAEAAMEKLTLGWKQ</sequence>
<protein>
    <recommendedName>
        <fullName evidence="1">GH18 domain-containing protein</fullName>
    </recommendedName>
</protein>
<dbReference type="AlphaFoldDB" id="A0A430LAZ0"/>
<dbReference type="EMBL" id="MIKF01000292">
    <property type="protein sequence ID" value="RTE72835.1"/>
    <property type="molecule type" value="Genomic_DNA"/>
</dbReference>
<comment type="caution">
    <text evidence="2">The sequence shown here is derived from an EMBL/GenBank/DDBJ whole genome shotgun (WGS) entry which is preliminary data.</text>
</comment>
<name>A0A430LAZ0_9HYPO</name>
<evidence type="ECO:0000313" key="3">
    <source>
        <dbReference type="Proteomes" id="UP000287124"/>
    </source>
</evidence>
<accession>A0A430LAZ0</accession>
<dbReference type="Pfam" id="PF00704">
    <property type="entry name" value="Glyco_hydro_18"/>
    <property type="match status" value="1"/>
</dbReference>
<keyword evidence="3" id="KW-1185">Reference proteome</keyword>
<dbReference type="Gene3D" id="3.20.20.80">
    <property type="entry name" value="Glycosidases"/>
    <property type="match status" value="1"/>
</dbReference>
<organism evidence="2 3">
    <name type="scientific">Fusarium euwallaceae</name>
    <dbReference type="NCBI Taxonomy" id="1147111"/>
    <lineage>
        <taxon>Eukaryota</taxon>
        <taxon>Fungi</taxon>
        <taxon>Dikarya</taxon>
        <taxon>Ascomycota</taxon>
        <taxon>Pezizomycotina</taxon>
        <taxon>Sordariomycetes</taxon>
        <taxon>Hypocreomycetidae</taxon>
        <taxon>Hypocreales</taxon>
        <taxon>Nectriaceae</taxon>
        <taxon>Fusarium</taxon>
        <taxon>Fusarium solani species complex</taxon>
    </lineage>
</organism>
<feature type="domain" description="GH18" evidence="1">
    <location>
        <begin position="5"/>
        <end position="129"/>
    </location>
</feature>
<gene>
    <name evidence="2" type="ORF">BHE90_012749</name>
</gene>
<dbReference type="Proteomes" id="UP000287124">
    <property type="component" value="Unassembled WGS sequence"/>
</dbReference>
<proteinExistence type="predicted"/>
<evidence type="ECO:0000313" key="2">
    <source>
        <dbReference type="EMBL" id="RTE72835.1"/>
    </source>
</evidence>
<evidence type="ECO:0000259" key="1">
    <source>
        <dbReference type="Pfam" id="PF00704"/>
    </source>
</evidence>
<dbReference type="InterPro" id="IPR017853">
    <property type="entry name" value="GH"/>
</dbReference>
<dbReference type="InterPro" id="IPR001223">
    <property type="entry name" value="Glyco_hydro18_cat"/>
</dbReference>
<dbReference type="GO" id="GO:0005975">
    <property type="term" value="P:carbohydrate metabolic process"/>
    <property type="evidence" value="ECO:0007669"/>
    <property type="project" value="InterPro"/>
</dbReference>
<reference evidence="2 3" key="1">
    <citation type="submission" date="2017-06" db="EMBL/GenBank/DDBJ databases">
        <title>Comparative genomic analysis of Ambrosia Fusariam Clade fungi.</title>
        <authorList>
            <person name="Stajich J.E."/>
            <person name="Carrillo J."/>
            <person name="Kijimoto T."/>
            <person name="Eskalen A."/>
            <person name="O'Donnell K."/>
            <person name="Kasson M."/>
        </authorList>
    </citation>
    <scope>NUCLEOTIDE SEQUENCE [LARGE SCALE GENOMIC DNA]</scope>
    <source>
        <strain evidence="2 3">UCR1854</strain>
    </source>
</reference>
<dbReference type="SUPFAM" id="SSF51445">
    <property type="entry name" value="(Trans)glycosidases"/>
    <property type="match status" value="1"/>
</dbReference>